<evidence type="ECO:0000313" key="3">
    <source>
        <dbReference type="Proteomes" id="UP000051790"/>
    </source>
</evidence>
<feature type="transmembrane region" description="Helical" evidence="1">
    <location>
        <begin position="99"/>
        <end position="118"/>
    </location>
</feature>
<keyword evidence="3" id="KW-1185">Reference proteome</keyword>
<dbReference type="RefSeq" id="WP_056964958.1">
    <property type="nucleotide sequence ID" value="NZ_AZEU01000294.1"/>
</dbReference>
<dbReference type="Proteomes" id="UP000051790">
    <property type="component" value="Unassembled WGS sequence"/>
</dbReference>
<keyword evidence="1" id="KW-0812">Transmembrane</keyword>
<organism evidence="2 3">
    <name type="scientific">Lacticaseibacillus manihotivorans DSM 13343 = JCM 12514</name>
    <dbReference type="NCBI Taxonomy" id="1423769"/>
    <lineage>
        <taxon>Bacteria</taxon>
        <taxon>Bacillati</taxon>
        <taxon>Bacillota</taxon>
        <taxon>Bacilli</taxon>
        <taxon>Lactobacillales</taxon>
        <taxon>Lactobacillaceae</taxon>
        <taxon>Lacticaseibacillus</taxon>
    </lineage>
</organism>
<proteinExistence type="predicted"/>
<comment type="caution">
    <text evidence="2">The sequence shown here is derived from an EMBL/GenBank/DDBJ whole genome shotgun (WGS) entry which is preliminary data.</text>
</comment>
<dbReference type="AlphaFoldDB" id="A0A0R1Q4U5"/>
<feature type="transmembrane region" description="Helical" evidence="1">
    <location>
        <begin position="59"/>
        <end position="92"/>
    </location>
</feature>
<sequence length="145" mass="15432">MRLRTHPVFTLQLLIVAMIGTFTSELLANDISALAVTIFTLPLLLGVPAGGSHHASGTALITMVIGVIASLWLADHLVAMGLTLLAIILLFVAFRRSNASTALVVAIGVALGTTIFPHLVMNPWLALLTYCLFIVGCHFFAKPLN</sequence>
<keyword evidence="1" id="KW-1133">Transmembrane helix</keyword>
<accession>A0A0R1Q4U5</accession>
<dbReference type="OrthoDB" id="9891586at2"/>
<dbReference type="PATRIC" id="fig|1423769.4.peg.2720"/>
<reference evidence="2 3" key="1">
    <citation type="journal article" date="2015" name="Genome Announc.">
        <title>Expanding the biotechnology potential of lactobacilli through comparative genomics of 213 strains and associated genera.</title>
        <authorList>
            <person name="Sun Z."/>
            <person name="Harris H.M."/>
            <person name="McCann A."/>
            <person name="Guo C."/>
            <person name="Argimon S."/>
            <person name="Zhang W."/>
            <person name="Yang X."/>
            <person name="Jeffery I.B."/>
            <person name="Cooney J.C."/>
            <person name="Kagawa T.F."/>
            <person name="Liu W."/>
            <person name="Song Y."/>
            <person name="Salvetti E."/>
            <person name="Wrobel A."/>
            <person name="Rasinkangas P."/>
            <person name="Parkhill J."/>
            <person name="Rea M.C."/>
            <person name="O'Sullivan O."/>
            <person name="Ritari J."/>
            <person name="Douillard F.P."/>
            <person name="Paul Ross R."/>
            <person name="Yang R."/>
            <person name="Briner A.E."/>
            <person name="Felis G.E."/>
            <person name="de Vos W.M."/>
            <person name="Barrangou R."/>
            <person name="Klaenhammer T.R."/>
            <person name="Caufield P.W."/>
            <person name="Cui Y."/>
            <person name="Zhang H."/>
            <person name="O'Toole P.W."/>
        </authorList>
    </citation>
    <scope>NUCLEOTIDE SEQUENCE [LARGE SCALE GENOMIC DNA]</scope>
    <source>
        <strain evidence="2 3">DSM 13343</strain>
    </source>
</reference>
<evidence type="ECO:0000256" key="1">
    <source>
        <dbReference type="SAM" id="Phobius"/>
    </source>
</evidence>
<gene>
    <name evidence="2" type="ORF">FD01_GL002519</name>
</gene>
<keyword evidence="1" id="KW-0472">Membrane</keyword>
<dbReference type="EMBL" id="AZEU01000294">
    <property type="protein sequence ID" value="KRL39505.1"/>
    <property type="molecule type" value="Genomic_DNA"/>
</dbReference>
<name>A0A0R1Q4U5_9LACO</name>
<evidence type="ECO:0000313" key="2">
    <source>
        <dbReference type="EMBL" id="KRL39505.1"/>
    </source>
</evidence>
<protein>
    <submittedName>
        <fullName evidence="2">Uncharacterized protein</fullName>
    </submittedName>
</protein>
<feature type="transmembrane region" description="Helical" evidence="1">
    <location>
        <begin position="124"/>
        <end position="141"/>
    </location>
</feature>